<evidence type="ECO:0000313" key="2">
    <source>
        <dbReference type="Proteomes" id="UP000799778"/>
    </source>
</evidence>
<evidence type="ECO:0000313" key="1">
    <source>
        <dbReference type="EMBL" id="KAF2014649.1"/>
    </source>
</evidence>
<proteinExistence type="predicted"/>
<dbReference type="GeneID" id="54279428"/>
<organism evidence="1 2">
    <name type="scientific">Aaosphaeria arxii CBS 175.79</name>
    <dbReference type="NCBI Taxonomy" id="1450172"/>
    <lineage>
        <taxon>Eukaryota</taxon>
        <taxon>Fungi</taxon>
        <taxon>Dikarya</taxon>
        <taxon>Ascomycota</taxon>
        <taxon>Pezizomycotina</taxon>
        <taxon>Dothideomycetes</taxon>
        <taxon>Pleosporomycetidae</taxon>
        <taxon>Pleosporales</taxon>
        <taxon>Pleosporales incertae sedis</taxon>
        <taxon>Aaosphaeria</taxon>
    </lineage>
</organism>
<accession>A0A6A5XP19</accession>
<reference evidence="1" key="1">
    <citation type="journal article" date="2020" name="Stud. Mycol.">
        <title>101 Dothideomycetes genomes: a test case for predicting lifestyles and emergence of pathogens.</title>
        <authorList>
            <person name="Haridas S."/>
            <person name="Albert R."/>
            <person name="Binder M."/>
            <person name="Bloem J."/>
            <person name="Labutti K."/>
            <person name="Salamov A."/>
            <person name="Andreopoulos B."/>
            <person name="Baker S."/>
            <person name="Barry K."/>
            <person name="Bills G."/>
            <person name="Bluhm B."/>
            <person name="Cannon C."/>
            <person name="Castanera R."/>
            <person name="Culley D."/>
            <person name="Daum C."/>
            <person name="Ezra D."/>
            <person name="Gonzalez J."/>
            <person name="Henrissat B."/>
            <person name="Kuo A."/>
            <person name="Liang C."/>
            <person name="Lipzen A."/>
            <person name="Lutzoni F."/>
            <person name="Magnuson J."/>
            <person name="Mondo S."/>
            <person name="Nolan M."/>
            <person name="Ohm R."/>
            <person name="Pangilinan J."/>
            <person name="Park H.-J."/>
            <person name="Ramirez L."/>
            <person name="Alfaro M."/>
            <person name="Sun H."/>
            <person name="Tritt A."/>
            <person name="Yoshinaga Y."/>
            <person name="Zwiers L.-H."/>
            <person name="Turgeon B."/>
            <person name="Goodwin S."/>
            <person name="Spatafora J."/>
            <person name="Crous P."/>
            <person name="Grigoriev I."/>
        </authorList>
    </citation>
    <scope>NUCLEOTIDE SEQUENCE</scope>
    <source>
        <strain evidence="1">CBS 175.79</strain>
    </source>
</reference>
<gene>
    <name evidence="1" type="ORF">BU24DRAFT_218708</name>
</gene>
<name>A0A6A5XP19_9PLEO</name>
<dbReference type="AlphaFoldDB" id="A0A6A5XP19"/>
<dbReference type="EMBL" id="ML978070">
    <property type="protein sequence ID" value="KAF2014649.1"/>
    <property type="molecule type" value="Genomic_DNA"/>
</dbReference>
<dbReference type="Proteomes" id="UP000799778">
    <property type="component" value="Unassembled WGS sequence"/>
</dbReference>
<protein>
    <submittedName>
        <fullName evidence="1">Uncharacterized protein</fullName>
    </submittedName>
</protein>
<dbReference type="RefSeq" id="XP_033382988.1">
    <property type="nucleotide sequence ID" value="XM_033522031.1"/>
</dbReference>
<sequence>MAMLRALFDPSPRSTMRHHFSFKVFWRSFSLPGFEFLNNGAKGLVRRPLIGRQSFTMIAPPPTSFNTRTRALYRAFSYLYSSFSYFFFHCAHAQSEDYISLHLPTVLISFATLQSIPYYLIQYQSHKYHQSVCNNTLQASFPFLCTLPLCYKISSRVQAKRNRISTLFLALKQRD</sequence>
<keyword evidence="2" id="KW-1185">Reference proteome</keyword>